<dbReference type="InterPro" id="IPR046335">
    <property type="entry name" value="LacI/GalR-like_sensor"/>
</dbReference>
<evidence type="ECO:0000259" key="5">
    <source>
        <dbReference type="PROSITE" id="PS50932"/>
    </source>
</evidence>
<protein>
    <submittedName>
        <fullName evidence="6">DNA-binding transcriptional regulator, LacI/PurR family</fullName>
    </submittedName>
</protein>
<dbReference type="SMART" id="SM00354">
    <property type="entry name" value="HTH_LACI"/>
    <property type="match status" value="1"/>
</dbReference>
<dbReference type="Gene3D" id="3.40.50.2300">
    <property type="match status" value="2"/>
</dbReference>
<dbReference type="GO" id="GO:0003700">
    <property type="term" value="F:DNA-binding transcription factor activity"/>
    <property type="evidence" value="ECO:0007669"/>
    <property type="project" value="TreeGrafter"/>
</dbReference>
<dbReference type="PROSITE" id="PS50932">
    <property type="entry name" value="HTH_LACI_2"/>
    <property type="match status" value="1"/>
</dbReference>
<dbReference type="PANTHER" id="PTHR30146">
    <property type="entry name" value="LACI-RELATED TRANSCRIPTIONAL REPRESSOR"/>
    <property type="match status" value="1"/>
</dbReference>
<dbReference type="Pfam" id="PF00356">
    <property type="entry name" value="LacI"/>
    <property type="match status" value="1"/>
</dbReference>
<dbReference type="CDD" id="cd01392">
    <property type="entry name" value="HTH_LacI"/>
    <property type="match status" value="1"/>
</dbReference>
<feature type="domain" description="HTH lacI-type" evidence="5">
    <location>
        <begin position="2"/>
        <end position="56"/>
    </location>
</feature>
<evidence type="ECO:0000313" key="6">
    <source>
        <dbReference type="EMBL" id="SEB87515.1"/>
    </source>
</evidence>
<dbReference type="EMBL" id="FNRY01000001">
    <property type="protein sequence ID" value="SEB87515.1"/>
    <property type="molecule type" value="Genomic_DNA"/>
</dbReference>
<dbReference type="SUPFAM" id="SSF47413">
    <property type="entry name" value="lambda repressor-like DNA-binding domains"/>
    <property type="match status" value="1"/>
</dbReference>
<dbReference type="SUPFAM" id="SSF53822">
    <property type="entry name" value="Periplasmic binding protein-like I"/>
    <property type="match status" value="1"/>
</dbReference>
<keyword evidence="7" id="KW-1185">Reference proteome</keyword>
<dbReference type="GO" id="GO:0000976">
    <property type="term" value="F:transcription cis-regulatory region binding"/>
    <property type="evidence" value="ECO:0007669"/>
    <property type="project" value="TreeGrafter"/>
</dbReference>
<dbReference type="PROSITE" id="PS00356">
    <property type="entry name" value="HTH_LACI_1"/>
    <property type="match status" value="1"/>
</dbReference>
<keyword evidence="1" id="KW-0805">Transcription regulation</keyword>
<name>A0A1H4MYF1_9MICO</name>
<gene>
    <name evidence="6" type="ORF">SAMN04489806_2008</name>
</gene>
<keyword evidence="2 6" id="KW-0238">DNA-binding</keyword>
<evidence type="ECO:0000256" key="3">
    <source>
        <dbReference type="ARBA" id="ARBA00023163"/>
    </source>
</evidence>
<dbReference type="RefSeq" id="WP_091183411.1">
    <property type="nucleotide sequence ID" value="NZ_FNRY01000001.1"/>
</dbReference>
<dbReference type="PANTHER" id="PTHR30146:SF153">
    <property type="entry name" value="LACTOSE OPERON REPRESSOR"/>
    <property type="match status" value="1"/>
</dbReference>
<dbReference type="AlphaFoldDB" id="A0A1H4MYF1"/>
<dbReference type="OrthoDB" id="252678at2"/>
<accession>A0A1H4MYF1</accession>
<evidence type="ECO:0000313" key="7">
    <source>
        <dbReference type="Proteomes" id="UP000199183"/>
    </source>
</evidence>
<dbReference type="InterPro" id="IPR028082">
    <property type="entry name" value="Peripla_BP_I"/>
</dbReference>
<keyword evidence="3" id="KW-0804">Transcription</keyword>
<evidence type="ECO:0000256" key="1">
    <source>
        <dbReference type="ARBA" id="ARBA00023015"/>
    </source>
</evidence>
<proteinExistence type="predicted"/>
<reference evidence="6 7" key="1">
    <citation type="submission" date="2016-10" db="EMBL/GenBank/DDBJ databases">
        <authorList>
            <person name="de Groot N.N."/>
        </authorList>
    </citation>
    <scope>NUCLEOTIDE SEQUENCE [LARGE SCALE GENOMIC DNA]</scope>
    <source>
        <strain evidence="6 7">DSM 21799</strain>
    </source>
</reference>
<feature type="region of interest" description="Disordered" evidence="4">
    <location>
        <begin position="318"/>
        <end position="341"/>
    </location>
</feature>
<evidence type="ECO:0000256" key="2">
    <source>
        <dbReference type="ARBA" id="ARBA00023125"/>
    </source>
</evidence>
<dbReference type="Gene3D" id="1.10.260.40">
    <property type="entry name" value="lambda repressor-like DNA-binding domains"/>
    <property type="match status" value="1"/>
</dbReference>
<dbReference type="Proteomes" id="UP000199183">
    <property type="component" value="Unassembled WGS sequence"/>
</dbReference>
<dbReference type="InterPro" id="IPR010982">
    <property type="entry name" value="Lambda_DNA-bd_dom_sf"/>
</dbReference>
<dbReference type="Pfam" id="PF13377">
    <property type="entry name" value="Peripla_BP_3"/>
    <property type="match status" value="1"/>
</dbReference>
<sequence length="341" mass="36761">MANIHDVAKAAGVSISTVSYALSGKRSIGEETRRRIADAVRELGYRPNAGARMLASTRTNIFAVTAPLHSGTYEPAHMAFVLAVTRAARAYDYDVLLLTEDEATKGLRRVAASRLVDGVIVLDVSKDDERTKLLRELDIPAVVIGIPDDTEELVCVDLDFRAAAEQSVRRLADLGHRRIGLLGHPEQIYARGSNFPHRFRAGFLDAASALGVDAAFAMPGHGPVGVRAALDELFEKQPDMTGLVLNCEEPIQASVLDILADRGVRVPEDLSVISACSSFDTTRFHPPLDVIPLVAAETCVRAVELVVEQIAGAEGPHVELVPPHYSEHGSTAPVPDLRDAR</sequence>
<evidence type="ECO:0000256" key="4">
    <source>
        <dbReference type="SAM" id="MobiDB-lite"/>
    </source>
</evidence>
<dbReference type="STRING" id="640635.SAMN04489806_2008"/>
<organism evidence="6 7">
    <name type="scientific">Paramicrobacterium humi</name>
    <dbReference type="NCBI Taxonomy" id="640635"/>
    <lineage>
        <taxon>Bacteria</taxon>
        <taxon>Bacillati</taxon>
        <taxon>Actinomycetota</taxon>
        <taxon>Actinomycetes</taxon>
        <taxon>Micrococcales</taxon>
        <taxon>Microbacteriaceae</taxon>
        <taxon>Paramicrobacterium</taxon>
    </lineage>
</organism>
<dbReference type="InterPro" id="IPR000843">
    <property type="entry name" value="HTH_LacI"/>
</dbReference>